<dbReference type="InterPro" id="IPR027417">
    <property type="entry name" value="P-loop_NTPase"/>
</dbReference>
<dbReference type="SUPFAM" id="SSF47576">
    <property type="entry name" value="Calponin-homology domain, CH-domain"/>
    <property type="match status" value="1"/>
</dbReference>
<dbReference type="Gene3D" id="1.25.10.10">
    <property type="entry name" value="Leucine-rich Repeat Variant"/>
    <property type="match status" value="1"/>
</dbReference>
<accession>A0A816RH16</accession>
<dbReference type="InterPro" id="IPR000225">
    <property type="entry name" value="Armadillo"/>
</dbReference>
<dbReference type="PANTHER" id="PTHR22706:SF1">
    <property type="entry name" value="ASSEMBLY FACTOR FOR SPINDLE MICROTUBULES"/>
    <property type="match status" value="1"/>
</dbReference>
<dbReference type="PROSITE" id="PS50176">
    <property type="entry name" value="ARM_REPEAT"/>
    <property type="match status" value="1"/>
</dbReference>
<dbReference type="EMBL" id="HG994365">
    <property type="protein sequence ID" value="CAF2070417.1"/>
    <property type="molecule type" value="Genomic_DNA"/>
</dbReference>
<dbReference type="GO" id="GO:0005737">
    <property type="term" value="C:cytoplasm"/>
    <property type="evidence" value="ECO:0007669"/>
    <property type="project" value="UniProtKB-SubCell"/>
</dbReference>
<dbReference type="PROSITE" id="PS50096">
    <property type="entry name" value="IQ"/>
    <property type="match status" value="7"/>
</dbReference>
<feature type="compositionally biased region" description="Polar residues" evidence="6">
    <location>
        <begin position="53"/>
        <end position="68"/>
    </location>
</feature>
<feature type="region of interest" description="Disordered" evidence="6">
    <location>
        <begin position="1"/>
        <end position="84"/>
    </location>
</feature>
<evidence type="ECO:0000256" key="5">
    <source>
        <dbReference type="PROSITE-ProRule" id="PRU00259"/>
    </source>
</evidence>
<keyword evidence="7" id="KW-0812">Transmembrane</keyword>
<dbReference type="InterPro" id="IPR036872">
    <property type="entry name" value="CH_dom_sf"/>
</dbReference>
<dbReference type="Pfam" id="PF00612">
    <property type="entry name" value="IQ"/>
    <property type="match status" value="7"/>
</dbReference>
<dbReference type="CDD" id="cd21223">
    <property type="entry name" value="CH_ASPM_rpt1"/>
    <property type="match status" value="1"/>
</dbReference>
<dbReference type="InterPro" id="IPR000048">
    <property type="entry name" value="IQ_motif_EF-hand-BS"/>
</dbReference>
<evidence type="ECO:0000256" key="4">
    <source>
        <dbReference type="ARBA" id="ARBA00022860"/>
    </source>
</evidence>
<feature type="compositionally biased region" description="Low complexity" evidence="6">
    <location>
        <begin position="75"/>
        <end position="84"/>
    </location>
</feature>
<keyword evidence="3" id="KW-0677">Repeat</keyword>
<evidence type="ECO:0000256" key="1">
    <source>
        <dbReference type="ARBA" id="ARBA00004496"/>
    </source>
</evidence>
<dbReference type="SMART" id="SM00015">
    <property type="entry name" value="IQ"/>
    <property type="match status" value="10"/>
</dbReference>
<dbReference type="InterPro" id="IPR051185">
    <property type="entry name" value="ASPM"/>
</dbReference>
<dbReference type="Gene3D" id="1.20.5.190">
    <property type="match status" value="4"/>
</dbReference>
<feature type="repeat" description="ARM" evidence="5">
    <location>
        <begin position="1223"/>
        <end position="1270"/>
    </location>
</feature>
<protein>
    <submittedName>
        <fullName evidence="9">(rape) hypothetical protein</fullName>
    </submittedName>
</protein>
<dbReference type="InterPro" id="IPR001715">
    <property type="entry name" value="CH_dom"/>
</dbReference>
<name>A0A816RH16_BRANA</name>
<dbReference type="GO" id="GO:0005516">
    <property type="term" value="F:calmodulin binding"/>
    <property type="evidence" value="ECO:0007669"/>
    <property type="project" value="UniProtKB-KW"/>
</dbReference>
<evidence type="ECO:0000259" key="8">
    <source>
        <dbReference type="PROSITE" id="PS50021"/>
    </source>
</evidence>
<dbReference type="InterPro" id="IPR011989">
    <property type="entry name" value="ARM-like"/>
</dbReference>
<dbReference type="SUPFAM" id="SSF52540">
    <property type="entry name" value="P-loop containing nucleoside triphosphate hydrolases"/>
    <property type="match status" value="3"/>
</dbReference>
<dbReference type="PANTHER" id="PTHR22706">
    <property type="entry name" value="ASSEMBLY FACTOR FOR SPINDLE MICROTUBULES"/>
    <property type="match status" value="1"/>
</dbReference>
<sequence length="1361" mass="156138">MNEEKEPSCATPAPPRRNPPSSHFTDISNFKTPRRPSFIKSNLGNTPYPPQFFTASKQTPKSMSSTFRRPSLLPSHASRSKAAASSRRLRAFELQQSQSSRKAELNKEKSLRSLAKSLTAWLNFLFENPESCGCEPLENGVSVGRVGHAKRDSCEALRSGKSVGVDTMWRSPKKSRTLGWCGEKGSDIGSSLSGSKYSTLRESLKEVCSLDDLKQRMQFHLSLGSCKEIFDVMTRVTKVRVSFLVYQRLCLFAIFISISLFLFQNIDEGRIKMKPQCPLVTDFGLKEKAVKALMCYNQVWLRLGLYIIFGGDSFLSDSEVNSDQEMAFLKMVVNKQFFSHDGLARAFAYNKMVEGLYRPGYYEALGTVILKRIMLLVLILDRAKSQSCISLKYGIDGIDGGSPLLFSEKSSIKSSHQLLSELLPADVMHGEGNLLAHLVIIGYKIPYQQSPIAGYEFRVRDLFGDLQDGVRLCRAIQLLFHDPSILTKMVVPSDNRKKKLANCRVALQYLKDAGVPLKDDEGMMITIEDVADGDRELTISLLWNIFVHLQLPLLVNGKLLTEEIYKVQGLEQNNQIIMATPLEMLLNWIQSITKKNDFKIENFASLVDGKGIWFLLDYYFRREVCCPCLHEEDPGGQQGPRSVISNTDYHDAVQNFILSQKLTALLGSFPEVLQIGDLLEHNAVVSNQSVIILLAFLSSKLIVKENMEKLNFHKLLCSSCQDQEKRYSRINCSISKAVRNEEPDRENGEDATKTFQAIKAWWQEMAYQNSVGEVSSRTPLGSLSRKITMDFEREAAVVIQSNFRGLHARRKFRKKLKEVCFLQAAIRTWLSVKHIKVLEIFTVEEVTLQLSERSANLKPVARYVKYIVERSRFLKLRKSVLVIQKAVRRHQRNLHHELKAALKIQQAWRSYKDKVISSITIQSYVRGWITRRMYINYKLCSVLIQRAVRKHQWNLHHELKAALKIQLAWRSYKEQVISSITIQSYVRGWNTRRMNRKYKLSSVLIQRYCRGWLARRKFYLQRESTICIQSAIRKFNCIMSFHGYKHAATELQRLVRGQIVRSRLQVASYLNSKLDEGVSRLPQHSVEMTTQLHSVIKLQRWWRFLHSQNVRRKSAVLIQQHIRGVFARQRTSMERRYIVMIQSHWRGYLTRKAAKAQVLDLRVRMQTSAANIDDKKRLINKLLSALSELLSMKKVHNILHICETLDSATKYSDKCCEELVAAGAIDKLLTLIRSASRSIPDQEVAKHALSTLRHLARYPQMADELIDTKGSIQTIFWELLRNKEEAYFVASDVLKKICKIHKGVEAVRKLPALVKRLHALVEELTRKANMEKRNVKGQSGKEKSERRLKEAVELMKLITSR</sequence>
<dbReference type="Pfam" id="PF00307">
    <property type="entry name" value="CH"/>
    <property type="match status" value="1"/>
</dbReference>
<feature type="domain" description="Calponin-homology (CH)" evidence="8">
    <location>
        <begin position="428"/>
        <end position="550"/>
    </location>
</feature>
<evidence type="ECO:0000256" key="3">
    <source>
        <dbReference type="ARBA" id="ARBA00022737"/>
    </source>
</evidence>
<feature type="transmembrane region" description="Helical" evidence="7">
    <location>
        <begin position="243"/>
        <end position="263"/>
    </location>
</feature>
<reference evidence="9" key="1">
    <citation type="submission" date="2021-01" db="EMBL/GenBank/DDBJ databases">
        <authorList>
            <consortium name="Genoscope - CEA"/>
            <person name="William W."/>
        </authorList>
    </citation>
    <scope>NUCLEOTIDE SEQUENCE</scope>
</reference>
<keyword evidence="7" id="KW-0472">Membrane</keyword>
<keyword evidence="4" id="KW-0112">Calmodulin-binding</keyword>
<proteinExistence type="predicted"/>
<dbReference type="InterPro" id="IPR016024">
    <property type="entry name" value="ARM-type_fold"/>
</dbReference>
<keyword evidence="2" id="KW-0963">Cytoplasm</keyword>
<evidence type="ECO:0000256" key="2">
    <source>
        <dbReference type="ARBA" id="ARBA00022490"/>
    </source>
</evidence>
<evidence type="ECO:0000256" key="6">
    <source>
        <dbReference type="SAM" id="MobiDB-lite"/>
    </source>
</evidence>
<dbReference type="SUPFAM" id="SSF48371">
    <property type="entry name" value="ARM repeat"/>
    <property type="match status" value="1"/>
</dbReference>
<evidence type="ECO:0000313" key="9">
    <source>
        <dbReference type="EMBL" id="CAF2070417.1"/>
    </source>
</evidence>
<dbReference type="PROSITE" id="PS50021">
    <property type="entry name" value="CH"/>
    <property type="match status" value="1"/>
</dbReference>
<dbReference type="SMART" id="SM00185">
    <property type="entry name" value="ARM"/>
    <property type="match status" value="1"/>
</dbReference>
<dbReference type="Gene3D" id="1.10.418.10">
    <property type="entry name" value="Calponin-like domain"/>
    <property type="match status" value="1"/>
</dbReference>
<feature type="compositionally biased region" description="Polar residues" evidence="6">
    <location>
        <begin position="19"/>
        <end position="31"/>
    </location>
</feature>
<organism evidence="9">
    <name type="scientific">Brassica napus</name>
    <name type="common">Rape</name>
    <dbReference type="NCBI Taxonomy" id="3708"/>
    <lineage>
        <taxon>Eukaryota</taxon>
        <taxon>Viridiplantae</taxon>
        <taxon>Streptophyta</taxon>
        <taxon>Embryophyta</taxon>
        <taxon>Tracheophyta</taxon>
        <taxon>Spermatophyta</taxon>
        <taxon>Magnoliopsida</taxon>
        <taxon>eudicotyledons</taxon>
        <taxon>Gunneridae</taxon>
        <taxon>Pentapetalae</taxon>
        <taxon>rosids</taxon>
        <taxon>malvids</taxon>
        <taxon>Brassicales</taxon>
        <taxon>Brassicaceae</taxon>
        <taxon>Brassiceae</taxon>
        <taxon>Brassica</taxon>
    </lineage>
</organism>
<evidence type="ECO:0000256" key="7">
    <source>
        <dbReference type="SAM" id="Phobius"/>
    </source>
</evidence>
<dbReference type="Proteomes" id="UP001295469">
    <property type="component" value="Chromosome C01"/>
</dbReference>
<comment type="subcellular location">
    <subcellularLocation>
        <location evidence="1">Cytoplasm</location>
    </subcellularLocation>
</comment>
<gene>
    <name evidence="9" type="ORF">DARMORV10_C01P15840.1</name>
</gene>
<keyword evidence="7" id="KW-1133">Transmembrane helix</keyword>